<protein>
    <submittedName>
        <fullName evidence="2">Sugar phosphate isomerase</fullName>
    </submittedName>
</protein>
<reference evidence="2 3" key="1">
    <citation type="submission" date="2016-01" db="EMBL/GenBank/DDBJ databases">
        <title>High potential of lignocellulose degradation of a new Verrucomicrobia species.</title>
        <authorList>
            <person name="Wang Y."/>
            <person name="Shi Y."/>
            <person name="Qiu Z."/>
            <person name="Liu S."/>
            <person name="Yang H."/>
        </authorList>
    </citation>
    <scope>NUCLEOTIDE SEQUENCE [LARGE SCALE GENOMIC DNA]</scope>
    <source>
        <strain evidence="2 3">TSB47</strain>
    </source>
</reference>
<dbReference type="Proteomes" id="UP000078486">
    <property type="component" value="Unassembled WGS sequence"/>
</dbReference>
<dbReference type="EMBL" id="LRRQ01000042">
    <property type="protein sequence ID" value="OAM91058.1"/>
    <property type="molecule type" value="Genomic_DNA"/>
</dbReference>
<keyword evidence="3" id="KW-1185">Reference proteome</keyword>
<dbReference type="AlphaFoldDB" id="A0A178IMQ6"/>
<dbReference type="RefSeq" id="WP_068769188.1">
    <property type="nucleotide sequence ID" value="NZ_CP109796.1"/>
</dbReference>
<dbReference type="InterPro" id="IPR050312">
    <property type="entry name" value="IolE/XylAMocC-like"/>
</dbReference>
<dbReference type="PANTHER" id="PTHR12110">
    <property type="entry name" value="HYDROXYPYRUVATE ISOMERASE"/>
    <property type="match status" value="1"/>
</dbReference>
<gene>
    <name evidence="2" type="ORF">AW736_05360</name>
</gene>
<dbReference type="SUPFAM" id="SSF51658">
    <property type="entry name" value="Xylose isomerase-like"/>
    <property type="match status" value="1"/>
</dbReference>
<dbReference type="STRING" id="1184151.AW736_05360"/>
<proteinExistence type="predicted"/>
<dbReference type="InterPro" id="IPR036237">
    <property type="entry name" value="Xyl_isomerase-like_sf"/>
</dbReference>
<dbReference type="Gene3D" id="3.20.20.150">
    <property type="entry name" value="Divalent-metal-dependent TIM barrel enzymes"/>
    <property type="match status" value="1"/>
</dbReference>
<evidence type="ECO:0000313" key="3">
    <source>
        <dbReference type="Proteomes" id="UP000078486"/>
    </source>
</evidence>
<evidence type="ECO:0000313" key="2">
    <source>
        <dbReference type="EMBL" id="OAM91058.1"/>
    </source>
</evidence>
<dbReference type="InterPro" id="IPR013022">
    <property type="entry name" value="Xyl_isomerase-like_TIM-brl"/>
</dbReference>
<dbReference type="GO" id="GO:0016853">
    <property type="term" value="F:isomerase activity"/>
    <property type="evidence" value="ECO:0007669"/>
    <property type="project" value="UniProtKB-KW"/>
</dbReference>
<sequence>MHCTHAFTSLGCFELSLDETLSLAARHRIMAVELRALGGSIDLPGYFERTCKSPEILAQTMAGQPARIYCLDTSLKLTGAGDGQRGEFLRFLPWAEALGGVPLRVFDGGASAGEAGRREAVETIRWWQDLRTAKGWKSDIVIETHDSLFTGRKIMDFLEHAPGVRILWDTHHTWRLGSEHPVDTWRVIAKHVAHLHVKDSVSRRDGDRAYTYVYPGMGEFPMGELRAALSADGFSGIMALEWELLWHPRIGDLDTALSSAAGTGWW</sequence>
<keyword evidence="2" id="KW-0413">Isomerase</keyword>
<dbReference type="OrthoDB" id="3185623at2"/>
<name>A0A178IMQ6_9BACT</name>
<dbReference type="Pfam" id="PF01261">
    <property type="entry name" value="AP_endonuc_2"/>
    <property type="match status" value="1"/>
</dbReference>
<feature type="domain" description="Xylose isomerase-like TIM barrel" evidence="1">
    <location>
        <begin position="94"/>
        <end position="243"/>
    </location>
</feature>
<comment type="caution">
    <text evidence="2">The sequence shown here is derived from an EMBL/GenBank/DDBJ whole genome shotgun (WGS) entry which is preliminary data.</text>
</comment>
<accession>A0A178IMQ6</accession>
<organism evidence="2 3">
    <name type="scientific">Termitidicoccus mucosus</name>
    <dbReference type="NCBI Taxonomy" id="1184151"/>
    <lineage>
        <taxon>Bacteria</taxon>
        <taxon>Pseudomonadati</taxon>
        <taxon>Verrucomicrobiota</taxon>
        <taxon>Opitutia</taxon>
        <taxon>Opitutales</taxon>
        <taxon>Opitutaceae</taxon>
        <taxon>Termitidicoccus</taxon>
    </lineage>
</organism>
<evidence type="ECO:0000259" key="1">
    <source>
        <dbReference type="Pfam" id="PF01261"/>
    </source>
</evidence>